<accession>A0A380GZ04</accession>
<evidence type="ECO:0000313" key="3">
    <source>
        <dbReference type="Proteomes" id="UP000255425"/>
    </source>
</evidence>
<dbReference type="GO" id="GO:0016747">
    <property type="term" value="F:acyltransferase activity, transferring groups other than amino-acyl groups"/>
    <property type="evidence" value="ECO:0007669"/>
    <property type="project" value="InterPro"/>
</dbReference>
<keyword evidence="2" id="KW-0808">Transferase</keyword>
<dbReference type="InterPro" id="IPR016181">
    <property type="entry name" value="Acyl_CoA_acyltransferase"/>
</dbReference>
<proteinExistence type="predicted"/>
<dbReference type="Pfam" id="PF00583">
    <property type="entry name" value="Acetyltransf_1"/>
    <property type="match status" value="1"/>
</dbReference>
<dbReference type="Gene3D" id="3.40.630.30">
    <property type="match status" value="1"/>
</dbReference>
<dbReference type="SUPFAM" id="SSF55729">
    <property type="entry name" value="Acyl-CoA N-acyltransferases (Nat)"/>
    <property type="match status" value="1"/>
</dbReference>
<protein>
    <submittedName>
        <fullName evidence="2">Acetyltransferase (GNAT) family</fullName>
    </submittedName>
</protein>
<gene>
    <name evidence="2" type="ORF">NCTC11807_00113</name>
</gene>
<dbReference type="PROSITE" id="PS51186">
    <property type="entry name" value="GNAT"/>
    <property type="match status" value="1"/>
</dbReference>
<dbReference type="Proteomes" id="UP000255425">
    <property type="component" value="Unassembled WGS sequence"/>
</dbReference>
<dbReference type="CDD" id="cd04301">
    <property type="entry name" value="NAT_SF"/>
    <property type="match status" value="1"/>
</dbReference>
<sequence length="114" mass="13245">MSKLRTHLSLEDYIELVTEAMEKDNYEMYGLYIGDNLASVIGFQSMTTLYYERFIWICDLVTDDNYRSLGYGEHLLTHIESLSKEKGYEAIALSSGLQKNMHTVFMKIKCHTTK</sequence>
<organism evidence="2 3">
    <name type="scientific">Staphylococcus saccharolyticus</name>
    <dbReference type="NCBI Taxonomy" id="33028"/>
    <lineage>
        <taxon>Bacteria</taxon>
        <taxon>Bacillati</taxon>
        <taxon>Bacillota</taxon>
        <taxon>Bacilli</taxon>
        <taxon>Bacillales</taxon>
        <taxon>Staphylococcaceae</taxon>
        <taxon>Staphylococcus</taxon>
    </lineage>
</organism>
<dbReference type="AlphaFoldDB" id="A0A380GZ04"/>
<evidence type="ECO:0000259" key="1">
    <source>
        <dbReference type="PROSITE" id="PS51186"/>
    </source>
</evidence>
<name>A0A380GZ04_9STAP</name>
<dbReference type="InterPro" id="IPR000182">
    <property type="entry name" value="GNAT_dom"/>
</dbReference>
<evidence type="ECO:0000313" key="2">
    <source>
        <dbReference type="EMBL" id="SUM67063.1"/>
    </source>
</evidence>
<keyword evidence="3" id="KW-1185">Reference proteome</keyword>
<reference evidence="2 3" key="1">
    <citation type="submission" date="2018-06" db="EMBL/GenBank/DDBJ databases">
        <authorList>
            <consortium name="Pathogen Informatics"/>
            <person name="Doyle S."/>
        </authorList>
    </citation>
    <scope>NUCLEOTIDE SEQUENCE [LARGE SCALE GENOMIC DNA]</scope>
    <source>
        <strain evidence="2 3">NCTC11807</strain>
    </source>
</reference>
<feature type="domain" description="N-acetyltransferase" evidence="1">
    <location>
        <begin position="1"/>
        <end position="114"/>
    </location>
</feature>
<dbReference type="EMBL" id="UHDZ01000001">
    <property type="protein sequence ID" value="SUM67063.1"/>
    <property type="molecule type" value="Genomic_DNA"/>
</dbReference>